<dbReference type="InterPro" id="IPR009061">
    <property type="entry name" value="DNA-bd_dom_put_sf"/>
</dbReference>
<dbReference type="NCBIfam" id="TIGR01764">
    <property type="entry name" value="excise"/>
    <property type="match status" value="1"/>
</dbReference>
<sequence>MIRSRTSPALPETQQRSLSRAISENDDVTVFVDGTAVKLPAQARDAVVDLLHRLAAGDSVTVTSVAETLTTSQAAEAAGISHTYLRNLTDAGTIPVEYRGTHRRIRRDAIDAWLATQRKSDAGPA</sequence>
<dbReference type="InterPro" id="IPR010093">
    <property type="entry name" value="SinI_DNA-bd"/>
</dbReference>
<proteinExistence type="predicted"/>
<dbReference type="AlphaFoldDB" id="A0A846RU44"/>
<dbReference type="SUPFAM" id="SSF46955">
    <property type="entry name" value="Putative DNA-binding domain"/>
    <property type="match status" value="1"/>
</dbReference>
<dbReference type="RefSeq" id="WP_167995351.1">
    <property type="nucleotide sequence ID" value="NZ_JAATJL010000001.1"/>
</dbReference>
<feature type="domain" description="Helix-turn-helix" evidence="1">
    <location>
        <begin position="69"/>
        <end position="118"/>
    </location>
</feature>
<comment type="caution">
    <text evidence="2">The sequence shown here is derived from an EMBL/GenBank/DDBJ whole genome shotgun (WGS) entry which is preliminary data.</text>
</comment>
<protein>
    <submittedName>
        <fullName evidence="2">Excisionase family DNA binding protein</fullName>
    </submittedName>
</protein>
<organism evidence="2 3">
    <name type="scientific">Arthrobacter pigmenti</name>
    <dbReference type="NCBI Taxonomy" id="271432"/>
    <lineage>
        <taxon>Bacteria</taxon>
        <taxon>Bacillati</taxon>
        <taxon>Actinomycetota</taxon>
        <taxon>Actinomycetes</taxon>
        <taxon>Micrococcales</taxon>
        <taxon>Micrococcaceae</taxon>
        <taxon>Arthrobacter</taxon>
    </lineage>
</organism>
<reference evidence="2 3" key="1">
    <citation type="submission" date="2020-03" db="EMBL/GenBank/DDBJ databases">
        <title>Sequencing the genomes of 1000 actinobacteria strains.</title>
        <authorList>
            <person name="Klenk H.-P."/>
        </authorList>
    </citation>
    <scope>NUCLEOTIDE SEQUENCE [LARGE SCALE GENOMIC DNA]</scope>
    <source>
        <strain evidence="2 3">DSM 16403</strain>
    </source>
</reference>
<dbReference type="InterPro" id="IPR041657">
    <property type="entry name" value="HTH_17"/>
</dbReference>
<name>A0A846RU44_9MICC</name>
<evidence type="ECO:0000259" key="1">
    <source>
        <dbReference type="Pfam" id="PF12728"/>
    </source>
</evidence>
<dbReference type="Proteomes" id="UP000547458">
    <property type="component" value="Unassembled WGS sequence"/>
</dbReference>
<evidence type="ECO:0000313" key="3">
    <source>
        <dbReference type="Proteomes" id="UP000547458"/>
    </source>
</evidence>
<gene>
    <name evidence="2" type="ORF">BJ994_003128</name>
</gene>
<evidence type="ECO:0000313" key="2">
    <source>
        <dbReference type="EMBL" id="NJC24052.1"/>
    </source>
</evidence>
<dbReference type="EMBL" id="JAATJL010000001">
    <property type="protein sequence ID" value="NJC24052.1"/>
    <property type="molecule type" value="Genomic_DNA"/>
</dbReference>
<accession>A0A846RU44</accession>
<keyword evidence="3" id="KW-1185">Reference proteome</keyword>
<dbReference type="Pfam" id="PF12728">
    <property type="entry name" value="HTH_17"/>
    <property type="match status" value="1"/>
</dbReference>
<dbReference type="GO" id="GO:0003677">
    <property type="term" value="F:DNA binding"/>
    <property type="evidence" value="ECO:0007669"/>
    <property type="project" value="InterPro"/>
</dbReference>